<reference evidence="2" key="1">
    <citation type="submission" date="2020-01" db="EMBL/GenBank/DDBJ databases">
        <title>Bacteria Cultured from War Wounds Associated with the Conflict in Eastern Ukraine.</title>
        <authorList>
            <person name="Snesrud E."/>
            <person name="Galac M.R."/>
            <person name="Mc Gann P."/>
            <person name="Valentine K."/>
            <person name="Viacheslav K."/>
        </authorList>
    </citation>
    <scope>NUCLEOTIDE SEQUENCE</scope>
    <source>
        <strain evidence="2">VNMU148</strain>
    </source>
</reference>
<dbReference type="Gene3D" id="3.30.450.20">
    <property type="entry name" value="PAS domain"/>
    <property type="match status" value="2"/>
</dbReference>
<dbReference type="AlphaFoldDB" id="A0A7M3B4H7"/>
<evidence type="ECO:0000259" key="1">
    <source>
        <dbReference type="Pfam" id="PF08269"/>
    </source>
</evidence>
<accession>A0A7M3B4H7</accession>
<dbReference type="EMBL" id="WXZT01000011">
    <property type="protein sequence ID" value="MZZ13937.1"/>
    <property type="molecule type" value="Genomic_DNA"/>
</dbReference>
<proteinExistence type="predicted"/>
<evidence type="ECO:0000313" key="2">
    <source>
        <dbReference type="EMBL" id="MZZ13937.1"/>
    </source>
</evidence>
<dbReference type="RefSeq" id="WP_004350296.1">
    <property type="nucleotide sequence ID" value="NZ_BSAU01000005.1"/>
</dbReference>
<dbReference type="Proteomes" id="UP000644192">
    <property type="component" value="Unassembled WGS sequence"/>
</dbReference>
<feature type="domain" description="Double Cache" evidence="1">
    <location>
        <begin position="84"/>
        <end position="304"/>
    </location>
</feature>
<evidence type="ECO:0000313" key="3">
    <source>
        <dbReference type="Proteomes" id="UP000644192"/>
    </source>
</evidence>
<gene>
    <name evidence="2" type="ORF">GUL26_16940</name>
</gene>
<name>A0A7M3B4H7_PSEAI</name>
<protein>
    <submittedName>
        <fullName evidence="2">Calcium channel protein</fullName>
    </submittedName>
</protein>
<dbReference type="InterPro" id="IPR004010">
    <property type="entry name" value="Double_Cache_2"/>
</dbReference>
<organism evidence="2 3">
    <name type="scientific">Pseudomonas aeruginosa</name>
    <dbReference type="NCBI Taxonomy" id="287"/>
    <lineage>
        <taxon>Bacteria</taxon>
        <taxon>Pseudomonadati</taxon>
        <taxon>Pseudomonadota</taxon>
        <taxon>Gammaproteobacteria</taxon>
        <taxon>Pseudomonadales</taxon>
        <taxon>Pseudomonadaceae</taxon>
        <taxon>Pseudomonas</taxon>
    </lineage>
</organism>
<comment type="caution">
    <text evidence="2">The sequence shown here is derived from an EMBL/GenBank/DDBJ whole genome shotgun (WGS) entry which is preliminary data.</text>
</comment>
<dbReference type="Pfam" id="PF08269">
    <property type="entry name" value="dCache_2"/>
    <property type="match status" value="1"/>
</dbReference>
<sequence>MQSLRNLLLLGGLPFAAATLRAVVGRREKSLVAVFCTLLSFSALAQDDEYAREAERAANLLDKAVAYYREKGEAALAAFSRQGEFVDNELYVYVVDTHGVMLASGGSSVSLIGHNVSNVLGDELNRFFTEALAQPETDEMRQGEYRWLNWSDGKVQRKRVFYRRVGERIFAVGFYMPRSSKEEAVALLDRVSAAVRVDPEGTFERINSQRPDFAQDDLYVFVVDLAREKFIAHGYNRRLVGSAFGTTLSLDQQPTGRQMLEALNSGGNQGDRLFRYQWSNPATGRVELKNTLVRKVGDYGVAVGYYLRPTP</sequence>